<sequence length="371" mass="42857">MINKFNKIAKELLSIRLVWPTDKKLSHEKVDKLTRTRRFERIVGLVPQEMCLFKLLEYEIGLVSRSHIDECVKNELSSLSSWLSTEHYYLVSKGNDKWRVAVWFWNREDINFHVDVTHKIPAIAYYGSALTTSPALLCYEEDGRLYGCHIAKRGEIHEFYPLDTPLYQRWFEDLVSKGYPLLTNNNDVHYDGQLLNEINKNAPPQNIFQAGKVSSFFDLSSPWDFHREILCIFLAGLIFIGADFALLQIKSSRLDGQYSELVANTADLVNLRTSMAERSKILEKMLVITKEQRTVVDLLELLIKQLPEDVILTEFSYEERRAIIQGVVRDSVKLMDTLGAQKEVERVRLLGDVTPRDDGSQLFKAEILLVK</sequence>
<reference evidence="1" key="1">
    <citation type="journal article" date="2015" name="Mar. Drugs">
        <title>Functional Genomics of the Aeromonas salmonicida Lipopolysaccharide O-Antigen and A-Layer from Typical and Atypical Strains.</title>
        <authorList>
            <person name="Merino S."/>
            <person name="de Mendoza E."/>
            <person name="Canals R."/>
            <person name="Tomas J.M."/>
        </authorList>
    </citation>
    <scope>NUCLEOTIDE SEQUENCE</scope>
    <source>
        <strain evidence="1">A450</strain>
    </source>
</reference>
<organism evidence="1">
    <name type="scientific">Aeromonas salmonicida</name>
    <dbReference type="NCBI Taxonomy" id="645"/>
    <lineage>
        <taxon>Bacteria</taxon>
        <taxon>Pseudomonadati</taxon>
        <taxon>Pseudomonadota</taxon>
        <taxon>Gammaproteobacteria</taxon>
        <taxon>Aeromonadales</taxon>
        <taxon>Aeromonadaceae</taxon>
        <taxon>Aeromonas</taxon>
    </lineage>
</organism>
<accession>A0A0H3YH71</accession>
<dbReference type="AlphaFoldDB" id="A0A0H3YH71"/>
<evidence type="ECO:0000313" key="1">
    <source>
        <dbReference type="EMBL" id="AKN20880.1"/>
    </source>
</evidence>
<protein>
    <submittedName>
        <fullName evidence="1">SpsL</fullName>
    </submittedName>
</protein>
<proteinExistence type="predicted"/>
<dbReference type="EMBL" id="KR704893">
    <property type="protein sequence ID" value="AKN20880.1"/>
    <property type="molecule type" value="Genomic_DNA"/>
</dbReference>
<name>A0A0H3YH71_AERSA</name>
<dbReference type="RefSeq" id="WP_011898530.1">
    <property type="nucleotide sequence ID" value="NZ_CAWRDK010000010.1"/>
</dbReference>